<accession>A0A2R6AAJ0</accession>
<dbReference type="InterPro" id="IPR035985">
    <property type="entry name" value="Ubiquitin-activating_enz"/>
</dbReference>
<evidence type="ECO:0000256" key="1">
    <source>
        <dbReference type="ARBA" id="ARBA00009919"/>
    </source>
</evidence>
<dbReference type="EMBL" id="NEXC01000026">
    <property type="protein sequence ID" value="PSN83359.1"/>
    <property type="molecule type" value="Genomic_DNA"/>
</dbReference>
<reference evidence="3 4" key="1">
    <citation type="submission" date="2017-04" db="EMBL/GenBank/DDBJ databases">
        <title>Novel microbial lineages endemic to geothermal iron-oxide mats fill important gaps in the evolutionary history of Archaea.</title>
        <authorList>
            <person name="Jay Z.J."/>
            <person name="Beam J.P."/>
            <person name="Dlakic M."/>
            <person name="Rusch D.B."/>
            <person name="Kozubal M.A."/>
            <person name="Inskeep W.P."/>
        </authorList>
    </citation>
    <scope>NUCLEOTIDE SEQUENCE [LARGE SCALE GENOMIC DNA]</scope>
    <source>
        <strain evidence="3">OSP_D</strain>
    </source>
</reference>
<evidence type="ECO:0000313" key="3">
    <source>
        <dbReference type="EMBL" id="PSN83359.1"/>
    </source>
</evidence>
<comment type="caution">
    <text evidence="3">The sequence shown here is derived from an EMBL/GenBank/DDBJ whole genome shotgun (WGS) entry which is preliminary data.</text>
</comment>
<dbReference type="AlphaFoldDB" id="A0A2R6AAJ0"/>
<gene>
    <name evidence="3" type="ORF">B9Q01_04925</name>
</gene>
<sequence length="339" mass="36976">MDFWRYSRQVALESIGFSGQEKLKSANVSVVGLGGLGSQVAMSLAAMGVGKLILVDFDVVSEPDLHRQLIFTEEHIGMSKVEAAALELKKRNSSVKVEPLCVFVDEKSAEKAVKDADLVLDCLDTLSSKYALNRACIEHKKALVFGSALEEYGMVSVFKPWVSACIECVYPNLSDEGLPTCATAGVLPQLVQLVGSIMAAQAVKQILGQNTLLDTLLFIDLKDASFEKVSLLRNPNCPAHLGLPLSYKNDVTEMCTRNGRRLLMLKLENPPKIEEALTKLSQNSVNAKLVGTQVLSFVDEQGSRFSYTSAGVLLAEISEVYSTIDEAKLVVERVSRMLN</sequence>
<dbReference type="GO" id="GO:0005737">
    <property type="term" value="C:cytoplasm"/>
    <property type="evidence" value="ECO:0007669"/>
    <property type="project" value="TreeGrafter"/>
</dbReference>
<dbReference type="Gene3D" id="3.40.50.720">
    <property type="entry name" value="NAD(P)-binding Rossmann-like Domain"/>
    <property type="match status" value="1"/>
</dbReference>
<comment type="similarity">
    <text evidence="1">Belongs to the HesA/MoeB/ThiF family.</text>
</comment>
<organism evidence="3 4">
    <name type="scientific">Candidatus Marsarchaeota G1 archaeon OSP_D</name>
    <dbReference type="NCBI Taxonomy" id="1978155"/>
    <lineage>
        <taxon>Archaea</taxon>
        <taxon>Candidatus Marsarchaeota</taxon>
        <taxon>Candidatus Marsarchaeota group 1</taxon>
    </lineage>
</organism>
<dbReference type="FunFam" id="3.40.50.720:FF:000080">
    <property type="entry name" value="Thiazole biosynthesis adenylyltransferase ThiF"/>
    <property type="match status" value="1"/>
</dbReference>
<dbReference type="GO" id="GO:0004792">
    <property type="term" value="F:thiosulfate-cyanide sulfurtransferase activity"/>
    <property type="evidence" value="ECO:0007669"/>
    <property type="project" value="TreeGrafter"/>
</dbReference>
<dbReference type="Pfam" id="PF00899">
    <property type="entry name" value="ThiF"/>
    <property type="match status" value="1"/>
</dbReference>
<dbReference type="Proteomes" id="UP000240880">
    <property type="component" value="Unassembled WGS sequence"/>
</dbReference>
<dbReference type="PANTHER" id="PTHR10953:SF102">
    <property type="entry name" value="ADENYLYLTRANSFERASE AND SULFURTRANSFERASE MOCS3"/>
    <property type="match status" value="1"/>
</dbReference>
<evidence type="ECO:0000259" key="2">
    <source>
        <dbReference type="Pfam" id="PF00899"/>
    </source>
</evidence>
<protein>
    <recommendedName>
        <fullName evidence="2">THIF-type NAD/FAD binding fold domain-containing protein</fullName>
    </recommendedName>
</protein>
<dbReference type="GO" id="GO:0016779">
    <property type="term" value="F:nucleotidyltransferase activity"/>
    <property type="evidence" value="ECO:0007669"/>
    <property type="project" value="TreeGrafter"/>
</dbReference>
<dbReference type="GO" id="GO:0008641">
    <property type="term" value="F:ubiquitin-like modifier activating enzyme activity"/>
    <property type="evidence" value="ECO:0007669"/>
    <property type="project" value="InterPro"/>
</dbReference>
<dbReference type="PANTHER" id="PTHR10953">
    <property type="entry name" value="UBIQUITIN-ACTIVATING ENZYME E1"/>
    <property type="match status" value="1"/>
</dbReference>
<evidence type="ECO:0000313" key="4">
    <source>
        <dbReference type="Proteomes" id="UP000240880"/>
    </source>
</evidence>
<dbReference type="CDD" id="cd00757">
    <property type="entry name" value="ThiF_MoeB_HesA_family"/>
    <property type="match status" value="1"/>
</dbReference>
<dbReference type="InterPro" id="IPR000594">
    <property type="entry name" value="ThiF_NAD_FAD-bd"/>
</dbReference>
<proteinExistence type="inferred from homology"/>
<dbReference type="InterPro" id="IPR045886">
    <property type="entry name" value="ThiF/MoeB/HesA"/>
</dbReference>
<dbReference type="SUPFAM" id="SSF69572">
    <property type="entry name" value="Activating enzymes of the ubiquitin-like proteins"/>
    <property type="match status" value="1"/>
</dbReference>
<name>A0A2R6AAJ0_9ARCH</name>
<feature type="domain" description="THIF-type NAD/FAD binding fold" evidence="2">
    <location>
        <begin position="6"/>
        <end position="239"/>
    </location>
</feature>